<keyword evidence="6" id="KW-0862">Zinc</keyword>
<evidence type="ECO:0000256" key="7">
    <source>
        <dbReference type="ARBA" id="ARBA00047989"/>
    </source>
</evidence>
<accession>A0ABY6N0G6</accession>
<dbReference type="InterPro" id="IPR011324">
    <property type="entry name" value="Cytotoxic_necrot_fac-like_cat"/>
</dbReference>
<evidence type="ECO:0000256" key="8">
    <source>
        <dbReference type="ARBA" id="ARBA00048968"/>
    </source>
</evidence>
<comment type="catalytic activity">
    <reaction evidence="9">
        <text>S-methyl-5'-thioadenosine + phosphate = 5-(methylsulfanyl)-alpha-D-ribose 1-phosphate + adenine</text>
        <dbReference type="Rhea" id="RHEA:11852"/>
        <dbReference type="ChEBI" id="CHEBI:16708"/>
        <dbReference type="ChEBI" id="CHEBI:17509"/>
        <dbReference type="ChEBI" id="CHEBI:43474"/>
        <dbReference type="ChEBI" id="CHEBI:58533"/>
        <dbReference type="EC" id="2.4.2.28"/>
    </reaction>
    <physiologicalReaction direction="left-to-right" evidence="9">
        <dbReference type="Rhea" id="RHEA:11853"/>
    </physiologicalReaction>
</comment>
<protein>
    <recommendedName>
        <fullName evidence="10">Purine nucleoside phosphorylase</fullName>
    </recommendedName>
</protein>
<dbReference type="EMBL" id="CP100390">
    <property type="protein sequence ID" value="UZE95592.1"/>
    <property type="molecule type" value="Genomic_DNA"/>
</dbReference>
<comment type="catalytic activity">
    <reaction evidence="8">
        <text>adenosine + phosphate = alpha-D-ribose 1-phosphate + adenine</text>
        <dbReference type="Rhea" id="RHEA:27642"/>
        <dbReference type="ChEBI" id="CHEBI:16335"/>
        <dbReference type="ChEBI" id="CHEBI:16708"/>
        <dbReference type="ChEBI" id="CHEBI:43474"/>
        <dbReference type="ChEBI" id="CHEBI:57720"/>
        <dbReference type="EC" id="2.4.2.1"/>
    </reaction>
    <physiologicalReaction direction="left-to-right" evidence="8">
        <dbReference type="Rhea" id="RHEA:27643"/>
    </physiologicalReaction>
</comment>
<evidence type="ECO:0000313" key="11">
    <source>
        <dbReference type="EMBL" id="UZE95592.1"/>
    </source>
</evidence>
<proteinExistence type="inferred from homology"/>
<dbReference type="SUPFAM" id="SSF64438">
    <property type="entry name" value="CNF1/YfiH-like putative cysteine hydrolases"/>
    <property type="match status" value="1"/>
</dbReference>
<evidence type="ECO:0000313" key="12">
    <source>
        <dbReference type="Proteomes" id="UP001163739"/>
    </source>
</evidence>
<keyword evidence="3" id="KW-0808">Transferase</keyword>
<dbReference type="PANTHER" id="PTHR30616">
    <property type="entry name" value="UNCHARACTERIZED PROTEIN YFIH"/>
    <property type="match status" value="1"/>
</dbReference>
<dbReference type="Proteomes" id="UP001163739">
    <property type="component" value="Chromosome"/>
</dbReference>
<comment type="catalytic activity">
    <reaction evidence="7">
        <text>adenosine + H2O + H(+) = inosine + NH4(+)</text>
        <dbReference type="Rhea" id="RHEA:24408"/>
        <dbReference type="ChEBI" id="CHEBI:15377"/>
        <dbReference type="ChEBI" id="CHEBI:15378"/>
        <dbReference type="ChEBI" id="CHEBI:16335"/>
        <dbReference type="ChEBI" id="CHEBI:17596"/>
        <dbReference type="ChEBI" id="CHEBI:28938"/>
        <dbReference type="EC" id="3.5.4.4"/>
    </reaction>
    <physiologicalReaction direction="left-to-right" evidence="7">
        <dbReference type="Rhea" id="RHEA:24409"/>
    </physiologicalReaction>
</comment>
<dbReference type="CDD" id="cd16833">
    <property type="entry name" value="YfiH"/>
    <property type="match status" value="1"/>
</dbReference>
<dbReference type="PANTHER" id="PTHR30616:SF2">
    <property type="entry name" value="PURINE NUCLEOSIDE PHOSPHORYLASE LACC1"/>
    <property type="match status" value="1"/>
</dbReference>
<dbReference type="Gene3D" id="3.60.140.10">
    <property type="entry name" value="CNF1/YfiH-like putative cysteine hydrolases"/>
    <property type="match status" value="1"/>
</dbReference>
<keyword evidence="5" id="KW-0378">Hydrolase</keyword>
<comment type="catalytic activity">
    <reaction evidence="1">
        <text>inosine + phosphate = alpha-D-ribose 1-phosphate + hypoxanthine</text>
        <dbReference type="Rhea" id="RHEA:27646"/>
        <dbReference type="ChEBI" id="CHEBI:17368"/>
        <dbReference type="ChEBI" id="CHEBI:17596"/>
        <dbReference type="ChEBI" id="CHEBI:43474"/>
        <dbReference type="ChEBI" id="CHEBI:57720"/>
        <dbReference type="EC" id="2.4.2.1"/>
    </reaction>
    <physiologicalReaction direction="left-to-right" evidence="1">
        <dbReference type="Rhea" id="RHEA:27647"/>
    </physiologicalReaction>
</comment>
<evidence type="ECO:0000256" key="3">
    <source>
        <dbReference type="ARBA" id="ARBA00022679"/>
    </source>
</evidence>
<evidence type="ECO:0000256" key="1">
    <source>
        <dbReference type="ARBA" id="ARBA00000553"/>
    </source>
</evidence>
<keyword evidence="12" id="KW-1185">Reference proteome</keyword>
<evidence type="ECO:0000256" key="2">
    <source>
        <dbReference type="ARBA" id="ARBA00007353"/>
    </source>
</evidence>
<organism evidence="11 12">
    <name type="scientific">Alkalimarinus alittae</name>
    <dbReference type="NCBI Taxonomy" id="2961619"/>
    <lineage>
        <taxon>Bacteria</taxon>
        <taxon>Pseudomonadati</taxon>
        <taxon>Pseudomonadota</taxon>
        <taxon>Gammaproteobacteria</taxon>
        <taxon>Alteromonadales</taxon>
        <taxon>Alteromonadaceae</taxon>
        <taxon>Alkalimarinus</taxon>
    </lineage>
</organism>
<reference evidence="11" key="1">
    <citation type="submission" date="2022-06" db="EMBL/GenBank/DDBJ databases">
        <title>Alkalimarinus sp. nov., isolated from gut of a Alitta virens.</title>
        <authorList>
            <person name="Yang A.I."/>
            <person name="Shin N.-R."/>
        </authorList>
    </citation>
    <scope>NUCLEOTIDE SEQUENCE</scope>
    <source>
        <strain evidence="11">A2M4</strain>
    </source>
</reference>
<dbReference type="NCBIfam" id="TIGR00726">
    <property type="entry name" value="peptidoglycan editing factor PgeF"/>
    <property type="match status" value="1"/>
</dbReference>
<comment type="similarity">
    <text evidence="2 10">Belongs to the purine nucleoside phosphorylase YfiH/LACC1 family.</text>
</comment>
<dbReference type="Pfam" id="PF02578">
    <property type="entry name" value="Cu-oxidase_4"/>
    <property type="match status" value="1"/>
</dbReference>
<evidence type="ECO:0000256" key="4">
    <source>
        <dbReference type="ARBA" id="ARBA00022723"/>
    </source>
</evidence>
<evidence type="ECO:0000256" key="5">
    <source>
        <dbReference type="ARBA" id="ARBA00022801"/>
    </source>
</evidence>
<evidence type="ECO:0000256" key="9">
    <source>
        <dbReference type="ARBA" id="ARBA00049893"/>
    </source>
</evidence>
<keyword evidence="4" id="KW-0479">Metal-binding</keyword>
<gene>
    <name evidence="11" type="primary">pgeF</name>
    <name evidence="11" type="ORF">NKI27_16230</name>
</gene>
<dbReference type="InterPro" id="IPR003730">
    <property type="entry name" value="Cu_polyphenol_OxRdtase"/>
</dbReference>
<evidence type="ECO:0000256" key="10">
    <source>
        <dbReference type="RuleBase" id="RU361274"/>
    </source>
</evidence>
<name>A0ABY6N0G6_9ALTE</name>
<dbReference type="RefSeq" id="WP_265047081.1">
    <property type="nucleotide sequence ID" value="NZ_CP100390.1"/>
</dbReference>
<dbReference type="InterPro" id="IPR038371">
    <property type="entry name" value="Cu_polyphenol_OxRdtase_sf"/>
</dbReference>
<evidence type="ECO:0000256" key="6">
    <source>
        <dbReference type="ARBA" id="ARBA00022833"/>
    </source>
</evidence>
<sequence length="253" mass="27767">MALNESFLVPKWPLPENVRALATTRLGGVSLPPYDSFNLGDHVNDSPDHVLQNRNKLAARCQLPSRNLQWLNQVHGNFACEALTDGVVRDADASYTQNRNTVCAIMTADCLPILLCDKQGRQVAAVHAGWRGLAAGVIDNTLATFPQSLEVTAWLGPAIGPSAFEVGQDVVDAFTSSVNDHLLALVRRAFTPVNTTEGKWLADLYALARIRLKALGVTDIHGGEYCTWNNHHQFYSYRRSGVTGRMASLIWLT</sequence>